<dbReference type="InterPro" id="IPR053245">
    <property type="entry name" value="MitoProcess-Associated"/>
</dbReference>
<feature type="repeat" description="RCC1" evidence="1">
    <location>
        <begin position="406"/>
        <end position="473"/>
    </location>
</feature>
<keyword evidence="3" id="KW-1185">Reference proteome</keyword>
<dbReference type="PANTHER" id="PTHR47563">
    <property type="entry name" value="PROTEIN FMP25, MITOCHONDRIAL"/>
    <property type="match status" value="1"/>
</dbReference>
<dbReference type="SUPFAM" id="SSF50985">
    <property type="entry name" value="RCC1/BLIP-II"/>
    <property type="match status" value="1"/>
</dbReference>
<evidence type="ECO:0000313" key="2">
    <source>
        <dbReference type="EMBL" id="ODV61606.1"/>
    </source>
</evidence>
<gene>
    <name evidence="2" type="ORF">ASCRUDRAFT_34210</name>
</gene>
<dbReference type="FunCoup" id="A0A1D2VIZ8">
    <property type="interactions" value="21"/>
</dbReference>
<feature type="repeat" description="RCC1" evidence="1">
    <location>
        <begin position="312"/>
        <end position="373"/>
    </location>
</feature>
<dbReference type="PANTHER" id="PTHR47563:SF1">
    <property type="entry name" value="PROTEIN FMP25, MITOCHONDRIAL"/>
    <property type="match status" value="1"/>
</dbReference>
<dbReference type="GO" id="GO:0034551">
    <property type="term" value="P:mitochondrial respiratory chain complex III assembly"/>
    <property type="evidence" value="ECO:0007669"/>
    <property type="project" value="TreeGrafter"/>
</dbReference>
<dbReference type="PROSITE" id="PS50012">
    <property type="entry name" value="RCC1_3"/>
    <property type="match status" value="2"/>
</dbReference>
<dbReference type="InterPro" id="IPR009091">
    <property type="entry name" value="RCC1/BLIP-II"/>
</dbReference>
<dbReference type="OrthoDB" id="10256179at2759"/>
<dbReference type="Proteomes" id="UP000095038">
    <property type="component" value="Unassembled WGS sequence"/>
</dbReference>
<dbReference type="GeneID" id="30964137"/>
<dbReference type="RefSeq" id="XP_020047913.1">
    <property type="nucleotide sequence ID" value="XM_020190501.1"/>
</dbReference>
<evidence type="ECO:0000313" key="3">
    <source>
        <dbReference type="Proteomes" id="UP000095038"/>
    </source>
</evidence>
<dbReference type="GO" id="GO:0005743">
    <property type="term" value="C:mitochondrial inner membrane"/>
    <property type="evidence" value="ECO:0007669"/>
    <property type="project" value="TreeGrafter"/>
</dbReference>
<name>A0A1D2VIZ8_9ASCO</name>
<dbReference type="InParanoid" id="A0A1D2VIZ8"/>
<accession>A0A1D2VIZ8</accession>
<evidence type="ECO:0000256" key="1">
    <source>
        <dbReference type="PROSITE-ProRule" id="PRU00235"/>
    </source>
</evidence>
<protein>
    <submittedName>
        <fullName evidence="2">RCC1/BLIP-II protein</fullName>
    </submittedName>
</protein>
<dbReference type="Pfam" id="PF13540">
    <property type="entry name" value="RCC1_2"/>
    <property type="match status" value="2"/>
</dbReference>
<organism evidence="2 3">
    <name type="scientific">Ascoidea rubescens DSM 1968</name>
    <dbReference type="NCBI Taxonomy" id="1344418"/>
    <lineage>
        <taxon>Eukaryota</taxon>
        <taxon>Fungi</taxon>
        <taxon>Dikarya</taxon>
        <taxon>Ascomycota</taxon>
        <taxon>Saccharomycotina</taxon>
        <taxon>Saccharomycetes</taxon>
        <taxon>Ascoideaceae</taxon>
        <taxon>Ascoidea</taxon>
    </lineage>
</organism>
<dbReference type="InterPro" id="IPR000408">
    <property type="entry name" value="Reg_chr_condens"/>
</dbReference>
<dbReference type="AlphaFoldDB" id="A0A1D2VIZ8"/>
<dbReference type="Gene3D" id="2.130.10.30">
    <property type="entry name" value="Regulator of chromosome condensation 1/beta-lactamase-inhibitor protein II"/>
    <property type="match status" value="1"/>
</dbReference>
<reference evidence="3" key="1">
    <citation type="submission" date="2016-05" db="EMBL/GenBank/DDBJ databases">
        <title>Comparative genomics of biotechnologically important yeasts.</title>
        <authorList>
            <consortium name="DOE Joint Genome Institute"/>
            <person name="Riley R."/>
            <person name="Haridas S."/>
            <person name="Wolfe K.H."/>
            <person name="Lopes M.R."/>
            <person name="Hittinger C.T."/>
            <person name="Goker M."/>
            <person name="Salamov A."/>
            <person name="Wisecaver J."/>
            <person name="Long T.M."/>
            <person name="Aerts A.L."/>
            <person name="Barry K."/>
            <person name="Choi C."/>
            <person name="Clum A."/>
            <person name="Coughlan A.Y."/>
            <person name="Deshpande S."/>
            <person name="Douglass A.P."/>
            <person name="Hanson S.J."/>
            <person name="Klenk H.-P."/>
            <person name="Labutti K."/>
            <person name="Lapidus A."/>
            <person name="Lindquist E."/>
            <person name="Lipzen A."/>
            <person name="Meier-Kolthoff J.P."/>
            <person name="Ohm R.A."/>
            <person name="Otillar R.P."/>
            <person name="Pangilinan J."/>
            <person name="Peng Y."/>
            <person name="Rokas A."/>
            <person name="Rosa C.A."/>
            <person name="Scheuner C."/>
            <person name="Sibirny A.A."/>
            <person name="Slot J.C."/>
            <person name="Stielow J.B."/>
            <person name="Sun H."/>
            <person name="Kurtzman C.P."/>
            <person name="Blackwell M."/>
            <person name="Grigoriev I.V."/>
            <person name="Jeffries T.W."/>
        </authorList>
    </citation>
    <scope>NUCLEOTIDE SEQUENCE [LARGE SCALE GENOMIC DNA]</scope>
    <source>
        <strain evidence="3">DSM 1968</strain>
    </source>
</reference>
<proteinExistence type="predicted"/>
<dbReference type="STRING" id="1344418.A0A1D2VIZ8"/>
<sequence length="569" mass="64359">MGLGALALAVLSFQGYTYYPQIKYQIGKIFFSQNEVFDVESGKELDEFEKSKRKNDLKKKKAEFNAYLNIINSSESDSNVPGLYLWGSNLNATIAPDHKSLKNVKVPIRLKYFEGMVLKDVKLGHQSAYAIDENGDLHQWGNGFNLENPSPSLSLSKQKISKGELSNGCLYFLNNKNELLILPENKKLQDSNIETTKQSFTKLATNDVFSWGEKIVDFKTGLEHLIVLTNKGKVYSSATGLKLSSKSFGQFGLPEFSHFDSPPEPNKLYEIKLLNYQIEKNHKTGKVKSINQRVIEQVACGDYHTLCRDFGGSVWSFGRNTYGELGLPVAYDSEFIPFPKRIELFNKHFTSDNHAICTNIEAGGATSFATFKTQDIRKMFMEHFNKDKISYNNDSDKEAEENVKPGDLFHFSFGNGLYGQLGNGRYIHSNAEPTKIRTLMDMKEFNESEEMIKNIPVKNWSAGSNHAFVKLDNNDIYGWGSNEFGQLGNGKRAKSPKPISIPTLIEPHSKINYKKYMNQSGFNPWNNRLQLFTNKELVFKNPNGKTIKGKFDQVLAAGYNSSAIYYARS</sequence>
<dbReference type="EMBL" id="KV454479">
    <property type="protein sequence ID" value="ODV61606.1"/>
    <property type="molecule type" value="Genomic_DNA"/>
</dbReference>